<keyword evidence="3" id="KW-1185">Reference proteome</keyword>
<reference evidence="2 3" key="1">
    <citation type="submission" date="2017-08" db="EMBL/GenBank/DDBJ databases">
        <title>Acidophilic green algal genome provides insights into adaptation to an acidic environment.</title>
        <authorList>
            <person name="Hirooka S."/>
            <person name="Hirose Y."/>
            <person name="Kanesaki Y."/>
            <person name="Higuchi S."/>
            <person name="Fujiwara T."/>
            <person name="Onuma R."/>
            <person name="Era A."/>
            <person name="Ohbayashi R."/>
            <person name="Uzuka A."/>
            <person name="Nozaki H."/>
            <person name="Yoshikawa H."/>
            <person name="Miyagishima S.Y."/>
        </authorList>
    </citation>
    <scope>NUCLEOTIDE SEQUENCE [LARGE SCALE GENOMIC DNA]</scope>
    <source>
        <strain evidence="2 3">NIES-2499</strain>
    </source>
</reference>
<evidence type="ECO:0000313" key="2">
    <source>
        <dbReference type="EMBL" id="GAX76336.1"/>
    </source>
</evidence>
<accession>A0A250WZW8</accession>
<organism evidence="2 3">
    <name type="scientific">Chlamydomonas eustigma</name>
    <dbReference type="NCBI Taxonomy" id="1157962"/>
    <lineage>
        <taxon>Eukaryota</taxon>
        <taxon>Viridiplantae</taxon>
        <taxon>Chlorophyta</taxon>
        <taxon>core chlorophytes</taxon>
        <taxon>Chlorophyceae</taxon>
        <taxon>CS clade</taxon>
        <taxon>Chlamydomonadales</taxon>
        <taxon>Chlamydomonadaceae</taxon>
        <taxon>Chlamydomonas</taxon>
    </lineage>
</organism>
<keyword evidence="1" id="KW-0175">Coiled coil</keyword>
<gene>
    <name evidence="2" type="ORF">CEUSTIGMA_g3782.t1</name>
</gene>
<evidence type="ECO:0000313" key="3">
    <source>
        <dbReference type="Proteomes" id="UP000232323"/>
    </source>
</evidence>
<evidence type="ECO:0000256" key="1">
    <source>
        <dbReference type="SAM" id="Coils"/>
    </source>
</evidence>
<sequence>MRKKKDLFPDVSLAVAMDVEHFSSLHVATNKRKRLSNGKRKMERVEMQTLSIISNEEGTATEGVEGSNPVQTSLIMTAEAAKALSPQPPQFLLGATFPSSPDLENAVYPSSLGADHHDIKRRRSLPPNNNMPEPCCTALAVSSTPKAATCGLQTGLMLRDNVCTSRLLHNQEASCSERQCQEVDECLLSGGLKAGRAFPLGEVSDNMTHEEAEMDRLAKQNKELSDSLAEMTLRCKSLFIQNVALQKKVEILSDAVKDAEQIAVRANQHANDNAMKINSLTSRHLDTALNGLEDAGDTAQDKALCMIDREV</sequence>
<proteinExistence type="predicted"/>
<name>A0A250WZW8_9CHLO</name>
<protein>
    <submittedName>
        <fullName evidence="2">Uncharacterized protein</fullName>
    </submittedName>
</protein>
<dbReference type="Proteomes" id="UP000232323">
    <property type="component" value="Unassembled WGS sequence"/>
</dbReference>
<dbReference type="AlphaFoldDB" id="A0A250WZW8"/>
<feature type="coiled-coil region" evidence="1">
    <location>
        <begin position="200"/>
        <end position="262"/>
    </location>
</feature>
<comment type="caution">
    <text evidence="2">The sequence shown here is derived from an EMBL/GenBank/DDBJ whole genome shotgun (WGS) entry which is preliminary data.</text>
</comment>
<dbReference type="EMBL" id="BEGY01000017">
    <property type="protein sequence ID" value="GAX76336.1"/>
    <property type="molecule type" value="Genomic_DNA"/>
</dbReference>